<dbReference type="Proteomes" id="UP000612746">
    <property type="component" value="Unassembled WGS sequence"/>
</dbReference>
<proteinExistence type="predicted"/>
<accession>A0A8H7Q729</accession>
<evidence type="ECO:0000313" key="3">
    <source>
        <dbReference type="Proteomes" id="UP000612746"/>
    </source>
</evidence>
<organism evidence="2 3">
    <name type="scientific">Umbelopsis vinacea</name>
    <dbReference type="NCBI Taxonomy" id="44442"/>
    <lineage>
        <taxon>Eukaryota</taxon>
        <taxon>Fungi</taxon>
        <taxon>Fungi incertae sedis</taxon>
        <taxon>Mucoromycota</taxon>
        <taxon>Mucoromycotina</taxon>
        <taxon>Umbelopsidomycetes</taxon>
        <taxon>Umbelopsidales</taxon>
        <taxon>Umbelopsidaceae</taxon>
        <taxon>Umbelopsis</taxon>
    </lineage>
</organism>
<sequence>MLILPITSSLVAGIISVSLNIFNVISSLAVAALLIALISNRTTANGWSVAGAVIQSSPWPFMLRTDAGRSLGVQTAITIVSYLALLGTFLLALTGFITPLGLQDITIMKPAQPQSMSYIQDNGPIGLATTPRSMYTESRLCLGWPNVACVGTTRLGSEGSYAVWNMIYANVTSKFTSPEGTQSSLNIQFRNYVTKSQNGVNNNQAVPVGELTNIQSFLLSDSITAAEGIVVDMTNTPGIGIVHHTFPSDNQGGQWYRDVLWLEPATECVDTNLTIQFKLSDDLTTPVNNSIVLVDKGGLFGLTTAQPDAYTDTSDHIDLRHHAYAGAVWGNLAVLSTLNVTRSASHYDNTYPLTPNSLNNIGYLSFMPINFLSQMAFGNINTSTYTEPTYVKSYCQGYNPDSPFTDSTRMVRCSLLLGAPHSVDGSDMSILTANKVLEQPIYSCASTVQASIQQLDITMDTQTTSKTPYEQLQISRQSTKTPILWAIELTDMTVQADNPYWGPIEAGLVNDAYLYTQQSEYLLLPVGKSDFPSISAGNVSFDQPDLQGSSLPALIFTLMENLWLTQSETTVSRFDFTGKNDYGVLALWQELSKSADTAPQIVKYIWTNLMANNAVGTGNFTQANVSPYGIGVNYRIPYAIPAVITLIYWATFICTSIYLLLRRKVTLNQVRNAINHTATGRVVVNMINPSADSLARTKQWAAFEGKGMIGVVLCQSPEGEDTARFDYDPKDELLCKPLNSMQKAVPLPSPSRSQLRARNTSSFKFVPLRDTDDHDLAYFKPHDDRPDVHKPNTL</sequence>
<feature type="transmembrane region" description="Helical" evidence="1">
    <location>
        <begin position="638"/>
        <end position="661"/>
    </location>
</feature>
<gene>
    <name evidence="2" type="ORF">INT44_002971</name>
</gene>
<evidence type="ECO:0000313" key="2">
    <source>
        <dbReference type="EMBL" id="KAG2186745.1"/>
    </source>
</evidence>
<protein>
    <submittedName>
        <fullName evidence="2">Uncharacterized protein</fullName>
    </submittedName>
</protein>
<name>A0A8H7Q729_9FUNG</name>
<dbReference type="AlphaFoldDB" id="A0A8H7Q729"/>
<evidence type="ECO:0000256" key="1">
    <source>
        <dbReference type="SAM" id="Phobius"/>
    </source>
</evidence>
<dbReference type="OrthoDB" id="3034003at2759"/>
<keyword evidence="1" id="KW-0812">Transmembrane</keyword>
<feature type="transmembrane region" description="Helical" evidence="1">
    <location>
        <begin position="79"/>
        <end position="102"/>
    </location>
</feature>
<reference evidence="2" key="1">
    <citation type="submission" date="2020-12" db="EMBL/GenBank/DDBJ databases">
        <title>Metabolic potential, ecology and presence of endohyphal bacteria is reflected in genomic diversity of Mucoromycotina.</title>
        <authorList>
            <person name="Muszewska A."/>
            <person name="Okrasinska A."/>
            <person name="Steczkiewicz K."/>
            <person name="Drgas O."/>
            <person name="Orlowska M."/>
            <person name="Perlinska-Lenart U."/>
            <person name="Aleksandrzak-Piekarczyk T."/>
            <person name="Szatraj K."/>
            <person name="Zielenkiewicz U."/>
            <person name="Pilsyk S."/>
            <person name="Malc E."/>
            <person name="Mieczkowski P."/>
            <person name="Kruszewska J.S."/>
            <person name="Biernat P."/>
            <person name="Pawlowska J."/>
        </authorList>
    </citation>
    <scope>NUCLEOTIDE SEQUENCE</scope>
    <source>
        <strain evidence="2">WA0000051536</strain>
    </source>
</reference>
<comment type="caution">
    <text evidence="2">The sequence shown here is derived from an EMBL/GenBank/DDBJ whole genome shotgun (WGS) entry which is preliminary data.</text>
</comment>
<keyword evidence="1" id="KW-1133">Transmembrane helix</keyword>
<dbReference type="EMBL" id="JAEPRA010000004">
    <property type="protein sequence ID" value="KAG2186745.1"/>
    <property type="molecule type" value="Genomic_DNA"/>
</dbReference>
<feature type="transmembrane region" description="Helical" evidence="1">
    <location>
        <begin position="12"/>
        <end position="38"/>
    </location>
</feature>
<keyword evidence="3" id="KW-1185">Reference proteome</keyword>
<keyword evidence="1" id="KW-0472">Membrane</keyword>